<evidence type="ECO:0000256" key="1">
    <source>
        <dbReference type="ARBA" id="ARBA00010790"/>
    </source>
</evidence>
<comment type="similarity">
    <text evidence="1 4">Belongs to the GMC oxidoreductase family.</text>
</comment>
<evidence type="ECO:0000256" key="4">
    <source>
        <dbReference type="RuleBase" id="RU003968"/>
    </source>
</evidence>
<dbReference type="InterPro" id="IPR012132">
    <property type="entry name" value="GMC_OxRdtase"/>
</dbReference>
<dbReference type="PROSITE" id="PS00624">
    <property type="entry name" value="GMC_OXRED_2"/>
    <property type="match status" value="1"/>
</dbReference>
<dbReference type="EMBL" id="GBYB01012659">
    <property type="protein sequence ID" value="JAG82426.1"/>
    <property type="molecule type" value="Transcribed_RNA"/>
</dbReference>
<gene>
    <name evidence="8" type="primary">Gld_2</name>
    <name evidence="8" type="ORF">g.52554</name>
</gene>
<dbReference type="Gene3D" id="3.30.560.10">
    <property type="entry name" value="Glucose Oxidase, domain 3"/>
    <property type="match status" value="1"/>
</dbReference>
<evidence type="ECO:0000313" key="8">
    <source>
        <dbReference type="EMBL" id="JAG82426.1"/>
    </source>
</evidence>
<dbReference type="InterPro" id="IPR036188">
    <property type="entry name" value="FAD/NAD-bd_sf"/>
</dbReference>
<dbReference type="PIRSF" id="PIRSF000137">
    <property type="entry name" value="Alcohol_oxidase"/>
    <property type="match status" value="1"/>
</dbReference>
<keyword evidence="3 4" id="KW-0274">FAD</keyword>
<keyword evidence="4" id="KW-0285">Flavoprotein</keyword>
<feature type="binding site" evidence="3">
    <location>
        <position position="263"/>
    </location>
    <ligand>
        <name>FAD</name>
        <dbReference type="ChEBI" id="CHEBI:57692"/>
    </ligand>
</feature>
<dbReference type="SUPFAM" id="SSF54373">
    <property type="entry name" value="FAD-linked reductases, C-terminal domain"/>
    <property type="match status" value="1"/>
</dbReference>
<proteinExistence type="inferred from homology"/>
<dbReference type="GO" id="GO:0050660">
    <property type="term" value="F:flavin adenine dinucleotide binding"/>
    <property type="evidence" value="ECO:0007669"/>
    <property type="project" value="InterPro"/>
</dbReference>
<dbReference type="Pfam" id="PF05199">
    <property type="entry name" value="GMC_oxred_C"/>
    <property type="match status" value="1"/>
</dbReference>
<accession>A0A0C9R8F0</accession>
<feature type="domain" description="Glucose-methanol-choline oxidoreductase N-terminal" evidence="7">
    <location>
        <begin position="299"/>
        <end position="313"/>
    </location>
</feature>
<dbReference type="GO" id="GO:0016614">
    <property type="term" value="F:oxidoreductase activity, acting on CH-OH group of donors"/>
    <property type="evidence" value="ECO:0007669"/>
    <property type="project" value="InterPro"/>
</dbReference>
<dbReference type="PROSITE" id="PS00623">
    <property type="entry name" value="GMC_OXRED_1"/>
    <property type="match status" value="1"/>
</dbReference>
<comment type="cofactor">
    <cofactor evidence="3">
        <name>FAD</name>
        <dbReference type="ChEBI" id="CHEBI:57692"/>
    </cofactor>
</comment>
<evidence type="ECO:0000259" key="6">
    <source>
        <dbReference type="PROSITE" id="PS00623"/>
    </source>
</evidence>
<feature type="domain" description="Glucose-methanol-choline oxidoreductase N-terminal" evidence="6">
    <location>
        <begin position="126"/>
        <end position="149"/>
    </location>
</feature>
<feature type="active site" description="Proton acceptor" evidence="2">
    <location>
        <position position="578"/>
    </location>
</feature>
<name>A0A0C9R8F0_9HYME</name>
<feature type="binding site" evidence="3">
    <location>
        <position position="132"/>
    </location>
    <ligand>
        <name>FAD</name>
        <dbReference type="ChEBI" id="CHEBI:57692"/>
    </ligand>
</feature>
<dbReference type="PANTHER" id="PTHR11552">
    <property type="entry name" value="GLUCOSE-METHANOL-CHOLINE GMC OXIDOREDUCTASE"/>
    <property type="match status" value="1"/>
</dbReference>
<dbReference type="Pfam" id="PF00732">
    <property type="entry name" value="GMC_oxred_N"/>
    <property type="match status" value="1"/>
</dbReference>
<keyword evidence="5" id="KW-0732">Signal</keyword>
<dbReference type="InterPro" id="IPR000172">
    <property type="entry name" value="GMC_OxRdtase_N"/>
</dbReference>
<feature type="chain" id="PRO_5002202168" evidence="5">
    <location>
        <begin position="21"/>
        <end position="600"/>
    </location>
</feature>
<dbReference type="SUPFAM" id="SSF51905">
    <property type="entry name" value="FAD/NAD(P)-binding domain"/>
    <property type="match status" value="1"/>
</dbReference>
<reference evidence="8" key="1">
    <citation type="submission" date="2015-01" db="EMBL/GenBank/DDBJ databases">
        <title>Transcriptome Assembly of Fopius arisanus.</title>
        <authorList>
            <person name="Geib S."/>
        </authorList>
    </citation>
    <scope>NUCLEOTIDE SEQUENCE</scope>
</reference>
<dbReference type="InterPro" id="IPR007867">
    <property type="entry name" value="GMC_OxRtase_C"/>
</dbReference>
<sequence length="600" mass="66772">MRVTIGILFSVLLMINLSAGTHILRLLSEYSLTTTYGIRTEQLPRFNEYDFIIVGAGPGGSTVANRLSENQNWRILLLEAGEPEGILQQIPSFSSINSKYDWQYKYEPQDKACLGMKDRTCPCPKGKSLGGTTTINGMVYARGHKLDFDIWAQQGNYGWSYEEILPYFRKSERVNLREPVDEPYRGRDGYLHVQNSPWSTPVKTAFLDSGKELGYDVVDYNGRQQIGFSDSQLTMVNGTRCSASKAYLRIRRSNLDIVTEATVSRVLIDDNNHAYGVEFIKNNKTYRINAGKEVILSAGTINTPQLLMLSGIGPKDHLDELGIKVVKDARVGYNLCDHVAFIGLTFLVNQSVEFLANARTPEAALQYAINGTGRHSGTLPSAVAFARTKHAVDARPDIELILRAGAFNMDGDEGRSRGISQEVYDKVWKPIEGQVTWAIWLSPQLARSKGRITLRSTNIADHPIINANLLDDPSDVEVLVEGIKFALNISQSQTFQRYGSRLHDTKIPGCEALEFNSDDYWRCAIRSVTATFNHEMGTAKMGPATDPAAVVDPELRVHGIRGLRVIDASIMPEIPVGHLSATTYMIAEKAADMIKRSWQN</sequence>
<protein>
    <submittedName>
        <fullName evidence="8">Gld_2 protein</fullName>
    </submittedName>
</protein>
<dbReference type="Gene3D" id="3.50.50.60">
    <property type="entry name" value="FAD/NAD(P)-binding domain"/>
    <property type="match status" value="1"/>
</dbReference>
<evidence type="ECO:0000256" key="2">
    <source>
        <dbReference type="PIRSR" id="PIRSR000137-1"/>
    </source>
</evidence>
<evidence type="ECO:0000259" key="7">
    <source>
        <dbReference type="PROSITE" id="PS00624"/>
    </source>
</evidence>
<dbReference type="AlphaFoldDB" id="A0A0C9R8F0"/>
<feature type="binding site" evidence="3">
    <location>
        <begin position="136"/>
        <end position="139"/>
    </location>
    <ligand>
        <name>FAD</name>
        <dbReference type="ChEBI" id="CHEBI:57692"/>
    </ligand>
</feature>
<dbReference type="PANTHER" id="PTHR11552:SF227">
    <property type="entry name" value="GLUCOSE DEHYDROGENASE [FAD, QUINONE]-LIKE PROTEIN"/>
    <property type="match status" value="1"/>
</dbReference>
<evidence type="ECO:0000256" key="5">
    <source>
        <dbReference type="SAM" id="SignalP"/>
    </source>
</evidence>
<evidence type="ECO:0000256" key="3">
    <source>
        <dbReference type="PIRSR" id="PIRSR000137-2"/>
    </source>
</evidence>
<feature type="signal peptide" evidence="5">
    <location>
        <begin position="1"/>
        <end position="20"/>
    </location>
</feature>
<organism evidence="8">
    <name type="scientific">Fopius arisanus</name>
    <dbReference type="NCBI Taxonomy" id="64838"/>
    <lineage>
        <taxon>Eukaryota</taxon>
        <taxon>Metazoa</taxon>
        <taxon>Ecdysozoa</taxon>
        <taxon>Arthropoda</taxon>
        <taxon>Hexapoda</taxon>
        <taxon>Insecta</taxon>
        <taxon>Pterygota</taxon>
        <taxon>Neoptera</taxon>
        <taxon>Endopterygota</taxon>
        <taxon>Hymenoptera</taxon>
        <taxon>Apocrita</taxon>
        <taxon>Ichneumonoidea</taxon>
        <taxon>Braconidae</taxon>
        <taxon>Opiinae</taxon>
        <taxon>Fopius</taxon>
    </lineage>
</organism>
<feature type="active site" description="Proton donor" evidence="2">
    <location>
        <position position="534"/>
    </location>
</feature>